<dbReference type="EMBL" id="JAHWXH010000001">
    <property type="protein sequence ID" value="MDS0244976.1"/>
    <property type="molecule type" value="Genomic_DNA"/>
</dbReference>
<dbReference type="InterPro" id="IPR027417">
    <property type="entry name" value="P-loop_NTPase"/>
</dbReference>
<dbReference type="Gene3D" id="1.25.40.10">
    <property type="entry name" value="Tetratricopeptide repeat domain"/>
    <property type="match status" value="2"/>
</dbReference>
<dbReference type="InterPro" id="IPR016032">
    <property type="entry name" value="Sig_transdc_resp-reg_C-effctor"/>
</dbReference>
<dbReference type="Gene3D" id="1.10.10.10">
    <property type="entry name" value="Winged helix-like DNA-binding domain superfamily/Winged helix DNA-binding domain"/>
    <property type="match status" value="1"/>
</dbReference>
<evidence type="ECO:0000256" key="3">
    <source>
        <dbReference type="ARBA" id="ARBA00023163"/>
    </source>
</evidence>
<dbReference type="PANTHER" id="PTHR44688:SF16">
    <property type="entry name" value="DNA-BINDING TRANSCRIPTIONAL ACTIVATOR DEVR_DOSR"/>
    <property type="match status" value="1"/>
</dbReference>
<evidence type="ECO:0000256" key="2">
    <source>
        <dbReference type="ARBA" id="ARBA00023125"/>
    </source>
</evidence>
<dbReference type="RefSeq" id="WP_310890840.1">
    <property type="nucleotide sequence ID" value="NZ_BAAAGR010000001.1"/>
</dbReference>
<gene>
    <name evidence="5" type="ORF">KZC50_05045</name>
</gene>
<dbReference type="GO" id="GO:0006355">
    <property type="term" value="P:regulation of DNA-templated transcription"/>
    <property type="evidence" value="ECO:0007669"/>
    <property type="project" value="InterPro"/>
</dbReference>
<dbReference type="SMART" id="SM00421">
    <property type="entry name" value="HTH_LUXR"/>
    <property type="match status" value="1"/>
</dbReference>
<dbReference type="InterPro" id="IPR036388">
    <property type="entry name" value="WH-like_DNA-bd_sf"/>
</dbReference>
<sequence>MGARSPLTLLIAPAGSGKTVLLAQWVHSRPDLSVDWYHFTPADADPAHFAQRLVAGLGAKHPALADLAAPLGEARGGLGVGLIDSLVVALTEYEGEIVLVFDDLHLLPGREIADDLWRLAERLPPHAHMIVSSRVDPGRRWSTHRLEHALVEIRQSDLALDDVETARVLDAIAGETVPVDAVRAIRERTEGWAAGIQLAGLSLRFRGGADPDALADAFAESDRLVVDYLSEEVLAALPDGRRRALLCLSVVDELTGPLAEALCGGGDLDQVGGGEELLRSLVRESLFVAPVEGSSGRYRFHHLIRDVLRYRLRAEDSRAEEVLLGRAADWFIAEGGSAVAIDLLLRAHAWDRALALILGRGREVYERGHAATLARWLAAVPPDIRRRNEHAEALYAVSLGMSSNAAEAEAVARSLLLDGVDAGVELVLRTYIAAAVQFRPHPELYLGEARRVLEMMDDRSDLVTPPLMGLGHPTLLRTLALVGGGRALFFLGRFGEARTWLRRAAASPGGQYPPYRVHTLGSLALLEAIAGNLRLAEDLADDALSLAADTDLLAHPAPADAYLARAVVAVQRGEPEQGALVWEEGMRRAEANRRTSLVWVGYAVGRLVDLDSTVDRAAPESVPVPLARVIMEVVRYRLAREAGEPFAAIPRQARWSSLAFEEVAALLARGHSAAARARLDELAIDVTTAEPTAVVEYELCRAWAAAEAGRGAPAQEHLRAALAIGEREGLVHGFLRAGPAVLALVAGLPENPGAFRRRVLERARRRSTRGEGLLAEPLTSREQELLAYLPTRLTNVELAQRCYVSVNTIKTHVSHIYRKLGVQGRSAAVARAVELGLLPETTVELHPTAR</sequence>
<reference evidence="5 6" key="1">
    <citation type="submission" date="2021-06" db="EMBL/GenBank/DDBJ databases">
        <title>Genome-based taxonomic framework of Microbacterium strains isolated from marine environment, the description of four new species and reclassification of four preexisting species.</title>
        <authorList>
            <person name="Lee S.D."/>
            <person name="Kim S.-M."/>
            <person name="Byeon Y.-S."/>
            <person name="Yang H.L."/>
            <person name="Kim I.S."/>
        </authorList>
    </citation>
    <scope>NUCLEOTIDE SEQUENCE [LARGE SCALE GENOMIC DNA]</scope>
    <source>
        <strain evidence="5 6">KACC 20514</strain>
    </source>
</reference>
<evidence type="ECO:0000259" key="4">
    <source>
        <dbReference type="PROSITE" id="PS50043"/>
    </source>
</evidence>
<dbReference type="PANTHER" id="PTHR44688">
    <property type="entry name" value="DNA-BINDING TRANSCRIPTIONAL ACTIVATOR DEVR_DOSR"/>
    <property type="match status" value="1"/>
</dbReference>
<proteinExistence type="predicted"/>
<dbReference type="InterPro" id="IPR059106">
    <property type="entry name" value="WHD_MalT"/>
</dbReference>
<dbReference type="GeneID" id="301457572"/>
<comment type="caution">
    <text evidence="5">The sequence shown here is derived from an EMBL/GenBank/DDBJ whole genome shotgun (WGS) entry which is preliminary data.</text>
</comment>
<dbReference type="CDD" id="cd06170">
    <property type="entry name" value="LuxR_C_like"/>
    <property type="match status" value="1"/>
</dbReference>
<accession>A0AAJ2LZX9</accession>
<protein>
    <submittedName>
        <fullName evidence="5">LuxR C-terminal-related transcriptional regulator</fullName>
    </submittedName>
</protein>
<organism evidence="5 6">
    <name type="scientific">Microbacterium aurantiacum</name>
    <dbReference type="NCBI Taxonomy" id="162393"/>
    <lineage>
        <taxon>Bacteria</taxon>
        <taxon>Bacillati</taxon>
        <taxon>Actinomycetota</taxon>
        <taxon>Actinomycetes</taxon>
        <taxon>Micrococcales</taxon>
        <taxon>Microbacteriaceae</taxon>
        <taxon>Microbacterium</taxon>
    </lineage>
</organism>
<evidence type="ECO:0000313" key="5">
    <source>
        <dbReference type="EMBL" id="MDS0244976.1"/>
    </source>
</evidence>
<keyword evidence="2" id="KW-0238">DNA-binding</keyword>
<keyword evidence="3" id="KW-0804">Transcription</keyword>
<dbReference type="PROSITE" id="PS50043">
    <property type="entry name" value="HTH_LUXR_2"/>
    <property type="match status" value="1"/>
</dbReference>
<dbReference type="InterPro" id="IPR000792">
    <property type="entry name" value="Tscrpt_reg_LuxR_C"/>
</dbReference>
<keyword evidence="1" id="KW-0805">Transcription regulation</keyword>
<dbReference type="Pfam" id="PF00196">
    <property type="entry name" value="GerE"/>
    <property type="match status" value="1"/>
</dbReference>
<name>A0AAJ2LZX9_9MICO</name>
<dbReference type="InterPro" id="IPR011990">
    <property type="entry name" value="TPR-like_helical_dom_sf"/>
</dbReference>
<dbReference type="AlphaFoldDB" id="A0AAJ2LZX9"/>
<dbReference type="SUPFAM" id="SSF52540">
    <property type="entry name" value="P-loop containing nucleoside triphosphate hydrolases"/>
    <property type="match status" value="1"/>
</dbReference>
<dbReference type="SUPFAM" id="SSF46894">
    <property type="entry name" value="C-terminal effector domain of the bipartite response regulators"/>
    <property type="match status" value="1"/>
</dbReference>
<dbReference type="PRINTS" id="PR00038">
    <property type="entry name" value="HTHLUXR"/>
</dbReference>
<evidence type="ECO:0000313" key="6">
    <source>
        <dbReference type="Proteomes" id="UP001183582"/>
    </source>
</evidence>
<dbReference type="SUPFAM" id="SSF48452">
    <property type="entry name" value="TPR-like"/>
    <property type="match status" value="1"/>
</dbReference>
<dbReference type="Pfam" id="PF25873">
    <property type="entry name" value="WHD_MalT"/>
    <property type="match status" value="1"/>
</dbReference>
<dbReference type="Proteomes" id="UP001183582">
    <property type="component" value="Unassembled WGS sequence"/>
</dbReference>
<dbReference type="GO" id="GO:0003677">
    <property type="term" value="F:DNA binding"/>
    <property type="evidence" value="ECO:0007669"/>
    <property type="project" value="UniProtKB-KW"/>
</dbReference>
<feature type="domain" description="HTH luxR-type" evidence="4">
    <location>
        <begin position="771"/>
        <end position="836"/>
    </location>
</feature>
<evidence type="ECO:0000256" key="1">
    <source>
        <dbReference type="ARBA" id="ARBA00023015"/>
    </source>
</evidence>